<dbReference type="InterPro" id="IPR006143">
    <property type="entry name" value="RND_pump_MFP"/>
</dbReference>
<comment type="subcellular location">
    <subcellularLocation>
        <location evidence="1">Cell envelope</location>
    </subcellularLocation>
</comment>
<reference evidence="7 8" key="1">
    <citation type="submission" date="2016-10" db="EMBL/GenBank/DDBJ databases">
        <authorList>
            <person name="de Groot N.N."/>
        </authorList>
    </citation>
    <scope>NUCLEOTIDE SEQUENCE [LARGE SCALE GENOMIC DNA]</scope>
    <source>
        <strain evidence="7 8">DSM 15893</strain>
    </source>
</reference>
<feature type="domain" description="Multidrug resistance protein MdtA-like C-terminal permuted SH3" evidence="6">
    <location>
        <begin position="304"/>
        <end position="351"/>
    </location>
</feature>
<dbReference type="PANTHER" id="PTHR30469">
    <property type="entry name" value="MULTIDRUG RESISTANCE PROTEIN MDTA"/>
    <property type="match status" value="1"/>
</dbReference>
<feature type="signal peptide" evidence="4">
    <location>
        <begin position="1"/>
        <end position="20"/>
    </location>
</feature>
<feature type="domain" description="Multidrug resistance protein MdtA-like barrel-sandwich hybrid" evidence="5">
    <location>
        <begin position="68"/>
        <end position="187"/>
    </location>
</feature>
<keyword evidence="3" id="KW-0813">Transport</keyword>
<dbReference type="STRING" id="1121869.SAMN03084138_01013"/>
<dbReference type="SUPFAM" id="SSF111369">
    <property type="entry name" value="HlyD-like secretion proteins"/>
    <property type="match status" value="1"/>
</dbReference>
<evidence type="ECO:0000256" key="4">
    <source>
        <dbReference type="SAM" id="SignalP"/>
    </source>
</evidence>
<dbReference type="PANTHER" id="PTHR30469:SF20">
    <property type="entry name" value="EFFLUX RND TRANSPORTER PERIPLASMIC ADAPTOR SUBUNIT"/>
    <property type="match status" value="1"/>
</dbReference>
<comment type="similarity">
    <text evidence="2">Belongs to the membrane fusion protein (MFP) (TC 8.A.1) family.</text>
</comment>
<dbReference type="PROSITE" id="PS51257">
    <property type="entry name" value="PROKAR_LIPOPROTEIN"/>
    <property type="match status" value="1"/>
</dbReference>
<name>A0A1I5LQ28_9GAMM</name>
<evidence type="ECO:0000256" key="1">
    <source>
        <dbReference type="ARBA" id="ARBA00004196"/>
    </source>
</evidence>
<evidence type="ECO:0000256" key="2">
    <source>
        <dbReference type="ARBA" id="ARBA00009477"/>
    </source>
</evidence>
<dbReference type="AlphaFoldDB" id="A0A1I5LQ28"/>
<feature type="chain" id="PRO_5010256958" evidence="4">
    <location>
        <begin position="21"/>
        <end position="369"/>
    </location>
</feature>
<protein>
    <submittedName>
        <fullName evidence="7">RND family efflux transporter, MFP subunit</fullName>
    </submittedName>
</protein>
<dbReference type="InterPro" id="IPR058627">
    <property type="entry name" value="MdtA-like_C"/>
</dbReference>
<dbReference type="Gene3D" id="2.40.50.100">
    <property type="match status" value="1"/>
</dbReference>
<dbReference type="GO" id="GO:0015562">
    <property type="term" value="F:efflux transmembrane transporter activity"/>
    <property type="evidence" value="ECO:0007669"/>
    <property type="project" value="TreeGrafter"/>
</dbReference>
<evidence type="ECO:0000256" key="3">
    <source>
        <dbReference type="ARBA" id="ARBA00022448"/>
    </source>
</evidence>
<organism evidence="7 8">
    <name type="scientific">Enterovibrio norvegicus DSM 15893</name>
    <dbReference type="NCBI Taxonomy" id="1121869"/>
    <lineage>
        <taxon>Bacteria</taxon>
        <taxon>Pseudomonadati</taxon>
        <taxon>Pseudomonadota</taxon>
        <taxon>Gammaproteobacteria</taxon>
        <taxon>Vibrionales</taxon>
        <taxon>Vibrionaceae</taxon>
        <taxon>Enterovibrio</taxon>
    </lineage>
</organism>
<gene>
    <name evidence="7" type="ORF">SAMN03084138_01013</name>
</gene>
<dbReference type="Proteomes" id="UP000182692">
    <property type="component" value="Unassembled WGS sequence"/>
</dbReference>
<dbReference type="OrthoDB" id="1185083at2"/>
<dbReference type="Pfam" id="PF25967">
    <property type="entry name" value="RND-MFP_C"/>
    <property type="match status" value="1"/>
</dbReference>
<evidence type="ECO:0000313" key="8">
    <source>
        <dbReference type="Proteomes" id="UP000182692"/>
    </source>
</evidence>
<dbReference type="Gene3D" id="2.40.420.20">
    <property type="match status" value="1"/>
</dbReference>
<dbReference type="InterPro" id="IPR058625">
    <property type="entry name" value="MdtA-like_BSH"/>
</dbReference>
<dbReference type="RefSeq" id="WP_017015631.1">
    <property type="nucleotide sequence ID" value="NZ_FOWR01000006.1"/>
</dbReference>
<dbReference type="GeneID" id="35872321"/>
<evidence type="ECO:0000313" key="7">
    <source>
        <dbReference type="EMBL" id="SFO99335.1"/>
    </source>
</evidence>
<evidence type="ECO:0000259" key="6">
    <source>
        <dbReference type="Pfam" id="PF25967"/>
    </source>
</evidence>
<accession>A0A1I5LQ28</accession>
<dbReference type="EMBL" id="FOWR01000006">
    <property type="protein sequence ID" value="SFO99335.1"/>
    <property type="molecule type" value="Genomic_DNA"/>
</dbReference>
<dbReference type="GO" id="GO:1990281">
    <property type="term" value="C:efflux pump complex"/>
    <property type="evidence" value="ECO:0007669"/>
    <property type="project" value="TreeGrafter"/>
</dbReference>
<evidence type="ECO:0000259" key="5">
    <source>
        <dbReference type="Pfam" id="PF25917"/>
    </source>
</evidence>
<dbReference type="Gene3D" id="1.10.287.470">
    <property type="entry name" value="Helix hairpin bin"/>
    <property type="match status" value="1"/>
</dbReference>
<keyword evidence="4" id="KW-0732">Signal</keyword>
<sequence length="369" mass="40496">MMKRINQFAIKSLVPAIAIALVGCNEAPSATDKAPQNVDVLVIGDGQNDARLHFPAIAAAADRAELSFLVAGEINAINVKPGDIVKKGDVLASLDPTSYQLEVDNTQARFNVSDSQYRRSKPLVEKGLLAKSQFDELAAQRQIAKADLDLAKLKLSYTKMTAPVDGVISRVPTQAFENVSIGQTILNIHDASQVDVRIQVPDVLFARNGGKSREENTQHIRPKVQTDDGMEYRATVKEFTAQPDPETGAFMVTLTMPMPKDKFILDGMTVEVLVDEINLYDDRAQLIEVPIETVFNEDGDGLDKSNKFVWKLKDDNTLEKRKVTVGNLTPSGILIIEGVTSGDRIVSTGVNRLRADQLVNVIEKKDIDQ</sequence>
<dbReference type="NCBIfam" id="TIGR01730">
    <property type="entry name" value="RND_mfp"/>
    <property type="match status" value="1"/>
</dbReference>
<dbReference type="Gene3D" id="2.40.30.170">
    <property type="match status" value="1"/>
</dbReference>
<proteinExistence type="inferred from homology"/>
<dbReference type="Pfam" id="PF25917">
    <property type="entry name" value="BSH_RND"/>
    <property type="match status" value="1"/>
</dbReference>